<feature type="region of interest" description="Disordered" evidence="1">
    <location>
        <begin position="36"/>
        <end position="75"/>
    </location>
</feature>
<gene>
    <name evidence="2" type="ORF">RIMI_LOCUS12735310</name>
</gene>
<keyword evidence="3" id="KW-1185">Reference proteome</keyword>
<feature type="region of interest" description="Disordered" evidence="1">
    <location>
        <begin position="129"/>
        <end position="160"/>
    </location>
</feature>
<evidence type="ECO:0000256" key="1">
    <source>
        <dbReference type="SAM" id="MobiDB-lite"/>
    </source>
</evidence>
<comment type="caution">
    <text evidence="2">The sequence shown here is derived from an EMBL/GenBank/DDBJ whole genome shotgun (WGS) entry which is preliminary data.</text>
</comment>
<dbReference type="EMBL" id="CAUEEQ010030596">
    <property type="protein sequence ID" value="CAJ0949770.1"/>
    <property type="molecule type" value="Genomic_DNA"/>
</dbReference>
<reference evidence="2" key="1">
    <citation type="submission" date="2023-07" db="EMBL/GenBank/DDBJ databases">
        <authorList>
            <person name="Stuckert A."/>
        </authorList>
    </citation>
    <scope>NUCLEOTIDE SEQUENCE</scope>
</reference>
<dbReference type="Proteomes" id="UP001176940">
    <property type="component" value="Unassembled WGS sequence"/>
</dbReference>
<accession>A0ABN9LSR8</accession>
<name>A0ABN9LSR8_9NEOB</name>
<proteinExistence type="predicted"/>
<evidence type="ECO:0000313" key="3">
    <source>
        <dbReference type="Proteomes" id="UP001176940"/>
    </source>
</evidence>
<feature type="region of interest" description="Disordered" evidence="1">
    <location>
        <begin position="175"/>
        <end position="213"/>
    </location>
</feature>
<organism evidence="2 3">
    <name type="scientific">Ranitomeya imitator</name>
    <name type="common">mimic poison frog</name>
    <dbReference type="NCBI Taxonomy" id="111125"/>
    <lineage>
        <taxon>Eukaryota</taxon>
        <taxon>Metazoa</taxon>
        <taxon>Chordata</taxon>
        <taxon>Craniata</taxon>
        <taxon>Vertebrata</taxon>
        <taxon>Euteleostomi</taxon>
        <taxon>Amphibia</taxon>
        <taxon>Batrachia</taxon>
        <taxon>Anura</taxon>
        <taxon>Neobatrachia</taxon>
        <taxon>Hyloidea</taxon>
        <taxon>Dendrobatidae</taxon>
        <taxon>Dendrobatinae</taxon>
        <taxon>Ranitomeya</taxon>
    </lineage>
</organism>
<sequence length="276" mass="30753">MAAGISRDEISALKSHLPADGRTAWGLWSFTKCRQSPPQHRSFQDLPGQQRAAADNRSSGGGWRRAAAGSSGHPLIPACNGKRKISTSLQEHLLGHIAFLKERGILKGGVPAGFSTLLMLHDEMKSQQGNLNTAGDLNNPTSVSSTDEQSSNLLKRDQTVDERYNHMLKRERNRIQNQDDTSLCEDDSRDGKFGEKKRASGKSHFEMKERGNNAHESIKTNELILLNTIYFRMINACKLASVITLETADVANLLLVFCNWITIGYEIVKYENKPRF</sequence>
<feature type="compositionally biased region" description="Basic and acidic residues" evidence="1">
    <location>
        <begin position="189"/>
        <end position="213"/>
    </location>
</feature>
<feature type="compositionally biased region" description="Polar residues" evidence="1">
    <location>
        <begin position="129"/>
        <end position="153"/>
    </location>
</feature>
<protein>
    <submittedName>
        <fullName evidence="2">Uncharacterized protein</fullName>
    </submittedName>
</protein>
<evidence type="ECO:0000313" key="2">
    <source>
        <dbReference type="EMBL" id="CAJ0949770.1"/>
    </source>
</evidence>